<keyword evidence="4" id="KW-1185">Reference proteome</keyword>
<organism evidence="3 4">
    <name type="scientific">Metabacillus mangrovi</name>
    <dbReference type="NCBI Taxonomy" id="1491830"/>
    <lineage>
        <taxon>Bacteria</taxon>
        <taxon>Bacillati</taxon>
        <taxon>Bacillota</taxon>
        <taxon>Bacilli</taxon>
        <taxon>Bacillales</taxon>
        <taxon>Bacillaceae</taxon>
        <taxon>Metabacillus</taxon>
    </lineage>
</organism>
<dbReference type="GO" id="GO:0015628">
    <property type="term" value="P:protein secretion by the type II secretion system"/>
    <property type="evidence" value="ECO:0007669"/>
    <property type="project" value="TreeGrafter"/>
</dbReference>
<dbReference type="SUPFAM" id="SSF47781">
    <property type="entry name" value="RuvA domain 2-like"/>
    <property type="match status" value="1"/>
</dbReference>
<dbReference type="GO" id="GO:0003677">
    <property type="term" value="F:DNA binding"/>
    <property type="evidence" value="ECO:0007669"/>
    <property type="project" value="UniProtKB-KW"/>
</dbReference>
<keyword evidence="3" id="KW-0238">DNA-binding</keyword>
<feature type="domain" description="Helix-hairpin-helix DNA-binding motif class 1" evidence="2">
    <location>
        <begin position="203"/>
        <end position="222"/>
    </location>
</feature>
<dbReference type="Gene3D" id="3.10.560.10">
    <property type="entry name" value="Outer membrane lipoprotein wza domain like"/>
    <property type="match status" value="1"/>
</dbReference>
<dbReference type="AlphaFoldDB" id="A0A7X2S3B9"/>
<dbReference type="InterPro" id="IPR019554">
    <property type="entry name" value="Soluble_ligand-bd"/>
</dbReference>
<evidence type="ECO:0000313" key="3">
    <source>
        <dbReference type="EMBL" id="MTH52495.1"/>
    </source>
</evidence>
<feature type="transmembrane region" description="Helical" evidence="1">
    <location>
        <begin position="20"/>
        <end position="38"/>
    </location>
</feature>
<dbReference type="PANTHER" id="PTHR21180">
    <property type="entry name" value="ENDONUCLEASE/EXONUCLEASE/PHOSPHATASE FAMILY DOMAIN-CONTAINING PROTEIN 1"/>
    <property type="match status" value="1"/>
</dbReference>
<protein>
    <submittedName>
        <fullName evidence="3">ComEA family DNA-binding protein</fullName>
    </submittedName>
</protein>
<dbReference type="InterPro" id="IPR004509">
    <property type="entry name" value="Competence_ComEA_HhH"/>
</dbReference>
<keyword evidence="1" id="KW-0812">Transmembrane</keyword>
<evidence type="ECO:0000313" key="4">
    <source>
        <dbReference type="Proteomes" id="UP000434639"/>
    </source>
</evidence>
<dbReference type="NCBIfam" id="TIGR00426">
    <property type="entry name" value="competence protein ComEA helix-hairpin-helix repeat region"/>
    <property type="match status" value="1"/>
</dbReference>
<dbReference type="Gene3D" id="1.10.150.310">
    <property type="entry name" value="Tex RuvX-like domain-like"/>
    <property type="match status" value="1"/>
</dbReference>
<dbReference type="PANTHER" id="PTHR21180:SF32">
    <property type="entry name" value="ENDONUCLEASE_EXONUCLEASE_PHOSPHATASE FAMILY DOMAIN-CONTAINING PROTEIN 1"/>
    <property type="match status" value="1"/>
</dbReference>
<comment type="caution">
    <text evidence="3">The sequence shown here is derived from an EMBL/GenBank/DDBJ whole genome shotgun (WGS) entry which is preliminary data.</text>
</comment>
<dbReference type="Pfam" id="PF10531">
    <property type="entry name" value="SLBB"/>
    <property type="match status" value="1"/>
</dbReference>
<dbReference type="SMART" id="SM00278">
    <property type="entry name" value="HhH1"/>
    <property type="match status" value="2"/>
</dbReference>
<sequence length="226" mass="24002">MIFLIPKRIRGEKMDWFQKYKMLIAGAAIAAGAAFLFLTAQDREQGVPGVPEVPEAAAISSAGIPAAENDKQIKKTEDELPEKKYIVDVKGAVKKPGVYELQEGARVKDAVERAGGLHDTADRKTINLAAALADGEAVYIPAKGEEALPQPAAGIKTDTEETAAVNLNTAGLDELQTLPGIGPSKAEAILAYREENGGFSSPDELKEVSGIGDKTYEKLEDAIVVN</sequence>
<dbReference type="GO" id="GO:0006281">
    <property type="term" value="P:DNA repair"/>
    <property type="evidence" value="ECO:0007669"/>
    <property type="project" value="InterPro"/>
</dbReference>
<dbReference type="GO" id="GO:0015627">
    <property type="term" value="C:type II protein secretion system complex"/>
    <property type="evidence" value="ECO:0007669"/>
    <property type="project" value="TreeGrafter"/>
</dbReference>
<evidence type="ECO:0000259" key="2">
    <source>
        <dbReference type="SMART" id="SM00278"/>
    </source>
</evidence>
<dbReference type="Proteomes" id="UP000434639">
    <property type="component" value="Unassembled WGS sequence"/>
</dbReference>
<proteinExistence type="predicted"/>
<dbReference type="Pfam" id="PF12836">
    <property type="entry name" value="HHH_3"/>
    <property type="match status" value="1"/>
</dbReference>
<feature type="domain" description="Helix-hairpin-helix DNA-binding motif class 1" evidence="2">
    <location>
        <begin position="173"/>
        <end position="192"/>
    </location>
</feature>
<name>A0A7X2S3B9_9BACI</name>
<dbReference type="OrthoDB" id="9790239at2"/>
<keyword evidence="1" id="KW-0472">Membrane</keyword>
<dbReference type="InterPro" id="IPR003583">
    <property type="entry name" value="Hlx-hairpin-Hlx_DNA-bd_motif"/>
</dbReference>
<keyword evidence="1" id="KW-1133">Transmembrane helix</keyword>
<dbReference type="InterPro" id="IPR051675">
    <property type="entry name" value="Endo/Exo/Phosphatase_dom_1"/>
</dbReference>
<reference evidence="3 4" key="1">
    <citation type="journal article" date="2017" name="Int. J. Syst. Evol. Microbiol.">
        <title>Bacillus mangrovi sp. nov., isolated from a sediment sample from a mangrove forest.</title>
        <authorList>
            <person name="Gupta V."/>
            <person name="Singh P.K."/>
            <person name="Korpole S."/>
            <person name="Tanuku N.R.S."/>
            <person name="Pinnaka A.K."/>
        </authorList>
    </citation>
    <scope>NUCLEOTIDE SEQUENCE [LARGE SCALE GENOMIC DNA]</scope>
    <source>
        <strain evidence="3 4">KCTC 33872</strain>
    </source>
</reference>
<gene>
    <name evidence="3" type="ORF">GKZ89_03675</name>
</gene>
<dbReference type="InterPro" id="IPR010994">
    <property type="entry name" value="RuvA_2-like"/>
</dbReference>
<accession>A0A7X2S3B9</accession>
<evidence type="ECO:0000256" key="1">
    <source>
        <dbReference type="SAM" id="Phobius"/>
    </source>
</evidence>
<dbReference type="EMBL" id="WMIB01000001">
    <property type="protein sequence ID" value="MTH52495.1"/>
    <property type="molecule type" value="Genomic_DNA"/>
</dbReference>